<dbReference type="NCBIfam" id="TIGR00786">
    <property type="entry name" value="dctM"/>
    <property type="match status" value="1"/>
</dbReference>
<accession>A0A4S1DZH8</accession>
<keyword evidence="4 7" id="KW-0812">Transmembrane</keyword>
<sequence>MEYIPVIILVLSFVSLLLIGVPVAWSIAISSLLTMMVSIPTLPALTTVSQRIGTGLDSFALLAIPFFVLSGQLMNKGGIAHRLIAFAKTLVGALPGGLALINVVSAMLMGAIAGSAMASASAMGSILGPEMEKEGYSKEFGAAVNITSSTIGLVIPPSNVLIVYSLASGGVSIAALFLAGYIPGILTGLFLMIVASLWAKKKKYKVGKRSSLKDVVKTFIAAFPSLMLLVVVIGGIVTGIFTATEASAIAVLYTLVLAFYYKEISIKGLPQIFLDSCGTTAIVMLLIGTSMSMSWIMSYENIPQDISTLLLGVSDNPIIVLLIINLLLLFVGIFMDMTPAVLIFTPIFLPIITELGMDPVQFGIVMVLNLCIGLCTPPVGSVLFVGVGIANTTIEKVVKPLLPLFVSMIVALFLVTYFPELSLWLPRLFGL</sequence>
<keyword evidence="3" id="KW-0997">Cell inner membrane</keyword>
<evidence type="ECO:0000259" key="8">
    <source>
        <dbReference type="Pfam" id="PF06808"/>
    </source>
</evidence>
<evidence type="ECO:0000313" key="9">
    <source>
        <dbReference type="EMBL" id="TGV03423.1"/>
    </source>
</evidence>
<feature type="transmembrane region" description="Helical" evidence="7">
    <location>
        <begin position="273"/>
        <end position="297"/>
    </location>
</feature>
<reference evidence="9 10" key="1">
    <citation type="submission" date="2019-04" db="EMBL/GenBank/DDBJ databases">
        <authorList>
            <person name="Liu A."/>
        </authorList>
    </citation>
    <scope>NUCLEOTIDE SEQUENCE [LARGE SCALE GENOMIC DNA]</scope>
    <source>
        <strain evidence="9 10">RZ03</strain>
    </source>
</reference>
<dbReference type="RefSeq" id="WP_135876477.1">
    <property type="nucleotide sequence ID" value="NZ_SRSO01000007.1"/>
</dbReference>
<feature type="transmembrane region" description="Helical" evidence="7">
    <location>
        <begin position="173"/>
        <end position="198"/>
    </location>
</feature>
<keyword evidence="5 7" id="KW-1133">Transmembrane helix</keyword>
<comment type="caution">
    <text evidence="9">The sequence shown here is derived from an EMBL/GenBank/DDBJ whole genome shotgun (WGS) entry which is preliminary data.</text>
</comment>
<keyword evidence="2" id="KW-1003">Cell membrane</keyword>
<protein>
    <submittedName>
        <fullName evidence="9">TRAP transporter large permease</fullName>
    </submittedName>
</protein>
<dbReference type="OrthoDB" id="9785600at2"/>
<feature type="domain" description="TRAP C4-dicarboxylate transport system permease DctM subunit" evidence="8">
    <location>
        <begin position="11"/>
        <end position="421"/>
    </location>
</feature>
<dbReference type="InterPro" id="IPR010656">
    <property type="entry name" value="DctM"/>
</dbReference>
<dbReference type="EMBL" id="SRSO01000007">
    <property type="protein sequence ID" value="TGV03423.1"/>
    <property type="molecule type" value="Genomic_DNA"/>
</dbReference>
<evidence type="ECO:0000256" key="5">
    <source>
        <dbReference type="ARBA" id="ARBA00022989"/>
    </source>
</evidence>
<keyword evidence="10" id="KW-1185">Reference proteome</keyword>
<gene>
    <name evidence="9" type="ORF">EM932_07055</name>
</gene>
<dbReference type="Proteomes" id="UP000307602">
    <property type="component" value="Unassembled WGS sequence"/>
</dbReference>
<feature type="transmembrane region" description="Helical" evidence="7">
    <location>
        <begin position="83"/>
        <end position="101"/>
    </location>
</feature>
<evidence type="ECO:0000313" key="10">
    <source>
        <dbReference type="Proteomes" id="UP000307602"/>
    </source>
</evidence>
<feature type="transmembrane region" description="Helical" evidence="7">
    <location>
        <begin position="140"/>
        <end position="167"/>
    </location>
</feature>
<dbReference type="GO" id="GO:0022857">
    <property type="term" value="F:transmembrane transporter activity"/>
    <property type="evidence" value="ECO:0007669"/>
    <property type="project" value="TreeGrafter"/>
</dbReference>
<dbReference type="InterPro" id="IPR004681">
    <property type="entry name" value="TRAP_DctM"/>
</dbReference>
<evidence type="ECO:0000256" key="4">
    <source>
        <dbReference type="ARBA" id="ARBA00022692"/>
    </source>
</evidence>
<evidence type="ECO:0000256" key="6">
    <source>
        <dbReference type="ARBA" id="ARBA00023136"/>
    </source>
</evidence>
<keyword evidence="6 7" id="KW-0472">Membrane</keyword>
<feature type="transmembrane region" description="Helical" evidence="7">
    <location>
        <begin position="219"/>
        <end position="237"/>
    </location>
</feature>
<feature type="transmembrane region" description="Helical" evidence="7">
    <location>
        <begin position="243"/>
        <end position="261"/>
    </location>
</feature>
<dbReference type="AlphaFoldDB" id="A0A4S1DZH8"/>
<feature type="transmembrane region" description="Helical" evidence="7">
    <location>
        <begin position="52"/>
        <end position="71"/>
    </location>
</feature>
<dbReference type="PANTHER" id="PTHR33362:SF2">
    <property type="entry name" value="TRAP TRANSPORTER LARGE PERMEASE PROTEIN"/>
    <property type="match status" value="1"/>
</dbReference>
<evidence type="ECO:0000256" key="3">
    <source>
        <dbReference type="ARBA" id="ARBA00022519"/>
    </source>
</evidence>
<dbReference type="PIRSF" id="PIRSF006066">
    <property type="entry name" value="HI0050"/>
    <property type="match status" value="1"/>
</dbReference>
<dbReference type="GO" id="GO:0005886">
    <property type="term" value="C:plasma membrane"/>
    <property type="evidence" value="ECO:0007669"/>
    <property type="project" value="UniProtKB-SubCell"/>
</dbReference>
<feature type="transmembrane region" description="Helical" evidence="7">
    <location>
        <begin position="363"/>
        <end position="389"/>
    </location>
</feature>
<dbReference type="Pfam" id="PF06808">
    <property type="entry name" value="DctM"/>
    <property type="match status" value="1"/>
</dbReference>
<feature type="transmembrane region" description="Helical" evidence="7">
    <location>
        <begin position="7"/>
        <end position="32"/>
    </location>
</feature>
<feature type="transmembrane region" description="Helical" evidence="7">
    <location>
        <begin position="340"/>
        <end position="357"/>
    </location>
</feature>
<evidence type="ECO:0000256" key="1">
    <source>
        <dbReference type="ARBA" id="ARBA00004429"/>
    </source>
</evidence>
<name>A0A4S1DZH8_9FLAO</name>
<evidence type="ECO:0000256" key="2">
    <source>
        <dbReference type="ARBA" id="ARBA00022475"/>
    </source>
</evidence>
<evidence type="ECO:0000256" key="7">
    <source>
        <dbReference type="SAM" id="Phobius"/>
    </source>
</evidence>
<dbReference type="PANTHER" id="PTHR33362">
    <property type="entry name" value="SIALIC ACID TRAP TRANSPORTER PERMEASE PROTEIN SIAT-RELATED"/>
    <property type="match status" value="1"/>
</dbReference>
<comment type="subcellular location">
    <subcellularLocation>
        <location evidence="1">Cell inner membrane</location>
        <topology evidence="1">Multi-pass membrane protein</topology>
    </subcellularLocation>
</comment>
<organism evidence="9 10">
    <name type="scientific">Flavivirga rizhaonensis</name>
    <dbReference type="NCBI Taxonomy" id="2559571"/>
    <lineage>
        <taxon>Bacteria</taxon>
        <taxon>Pseudomonadati</taxon>
        <taxon>Bacteroidota</taxon>
        <taxon>Flavobacteriia</taxon>
        <taxon>Flavobacteriales</taxon>
        <taxon>Flavobacteriaceae</taxon>
        <taxon>Flavivirga</taxon>
    </lineage>
</organism>
<feature type="transmembrane region" description="Helical" evidence="7">
    <location>
        <begin position="401"/>
        <end position="419"/>
    </location>
</feature>
<feature type="transmembrane region" description="Helical" evidence="7">
    <location>
        <begin position="317"/>
        <end position="335"/>
    </location>
</feature>
<proteinExistence type="predicted"/>
<feature type="transmembrane region" description="Helical" evidence="7">
    <location>
        <begin position="107"/>
        <end position="128"/>
    </location>
</feature>